<reference evidence="12" key="1">
    <citation type="submission" date="2023-06" db="EMBL/GenBank/DDBJ databases">
        <authorList>
            <person name="Delattre M."/>
        </authorList>
    </citation>
    <scope>NUCLEOTIDE SEQUENCE</scope>
    <source>
        <strain evidence="12">AF72</strain>
    </source>
</reference>
<evidence type="ECO:0000256" key="8">
    <source>
        <dbReference type="RuleBase" id="RU003857"/>
    </source>
</evidence>
<feature type="transmembrane region" description="Helical" evidence="10">
    <location>
        <begin position="350"/>
        <end position="370"/>
    </location>
</feature>
<dbReference type="InterPro" id="IPR003280">
    <property type="entry name" value="2pore_dom_K_chnl"/>
</dbReference>
<keyword evidence="6 10" id="KW-0472">Membrane</keyword>
<evidence type="ECO:0000256" key="9">
    <source>
        <dbReference type="SAM" id="MobiDB-lite"/>
    </source>
</evidence>
<comment type="similarity">
    <text evidence="8">Belongs to the two pore domain potassium channel (TC 1.A.1.8) family.</text>
</comment>
<keyword evidence="13" id="KW-1185">Reference proteome</keyword>
<dbReference type="GO" id="GO:0005267">
    <property type="term" value="F:potassium channel activity"/>
    <property type="evidence" value="ECO:0007669"/>
    <property type="project" value="InterPro"/>
</dbReference>
<dbReference type="Gene3D" id="1.10.287.70">
    <property type="match status" value="1"/>
</dbReference>
<dbReference type="PROSITE" id="PS51704">
    <property type="entry name" value="GP_PDE"/>
    <property type="match status" value="1"/>
</dbReference>
<keyword evidence="5 8" id="KW-0406">Ion transport</keyword>
<keyword evidence="4 10" id="KW-1133">Transmembrane helix</keyword>
<comment type="subcellular location">
    <subcellularLocation>
        <location evidence="1">Membrane</location>
        <topology evidence="1">Multi-pass membrane protein</topology>
    </subcellularLocation>
</comment>
<dbReference type="Pfam" id="PF07885">
    <property type="entry name" value="Ion_trans_2"/>
    <property type="match status" value="2"/>
</dbReference>
<evidence type="ECO:0000256" key="4">
    <source>
        <dbReference type="ARBA" id="ARBA00022989"/>
    </source>
</evidence>
<organism evidence="12 13">
    <name type="scientific">Mesorhabditis spiculigera</name>
    <dbReference type="NCBI Taxonomy" id="96644"/>
    <lineage>
        <taxon>Eukaryota</taxon>
        <taxon>Metazoa</taxon>
        <taxon>Ecdysozoa</taxon>
        <taxon>Nematoda</taxon>
        <taxon>Chromadorea</taxon>
        <taxon>Rhabditida</taxon>
        <taxon>Rhabditina</taxon>
        <taxon>Rhabditomorpha</taxon>
        <taxon>Rhabditoidea</taxon>
        <taxon>Rhabditidae</taxon>
        <taxon>Mesorhabditinae</taxon>
        <taxon>Mesorhabditis</taxon>
    </lineage>
</organism>
<dbReference type="SUPFAM" id="SSF81324">
    <property type="entry name" value="Voltage-gated potassium channels"/>
    <property type="match status" value="2"/>
</dbReference>
<dbReference type="AlphaFoldDB" id="A0AA36CYC0"/>
<dbReference type="PANTHER" id="PTHR46320">
    <property type="entry name" value="GLYCEROPHOSPHODIESTER PHOSPHODIESTERASE 1"/>
    <property type="match status" value="1"/>
</dbReference>
<accession>A0AA36CYC0</accession>
<evidence type="ECO:0000256" key="5">
    <source>
        <dbReference type="ARBA" id="ARBA00023065"/>
    </source>
</evidence>
<dbReference type="PRINTS" id="PR01333">
    <property type="entry name" value="2POREKCHANEL"/>
</dbReference>
<keyword evidence="3 8" id="KW-0812">Transmembrane</keyword>
<evidence type="ECO:0000313" key="12">
    <source>
        <dbReference type="EMBL" id="CAJ0577617.1"/>
    </source>
</evidence>
<dbReference type="GO" id="GO:0008889">
    <property type="term" value="F:glycerophosphodiester phosphodiesterase activity"/>
    <property type="evidence" value="ECO:0007669"/>
    <property type="project" value="TreeGrafter"/>
</dbReference>
<dbReference type="GO" id="GO:0006644">
    <property type="term" value="P:phospholipid metabolic process"/>
    <property type="evidence" value="ECO:0007669"/>
    <property type="project" value="TreeGrafter"/>
</dbReference>
<evidence type="ECO:0000256" key="6">
    <source>
        <dbReference type="ARBA" id="ARBA00023136"/>
    </source>
</evidence>
<feature type="transmembrane region" description="Helical" evidence="10">
    <location>
        <begin position="521"/>
        <end position="546"/>
    </location>
</feature>
<feature type="domain" description="GP-PDE" evidence="11">
    <location>
        <begin position="60"/>
        <end position="327"/>
    </location>
</feature>
<comment type="caution">
    <text evidence="12">The sequence shown here is derived from an EMBL/GenBank/DDBJ whole genome shotgun (WGS) entry which is preliminary data.</text>
</comment>
<gene>
    <name evidence="12" type="ORF">MSPICULIGERA_LOCUS15887</name>
</gene>
<evidence type="ECO:0000313" key="13">
    <source>
        <dbReference type="Proteomes" id="UP001177023"/>
    </source>
</evidence>
<feature type="transmembrane region" description="Helical" evidence="10">
    <location>
        <begin position="391"/>
        <end position="411"/>
    </location>
</feature>
<evidence type="ECO:0000256" key="10">
    <source>
        <dbReference type="SAM" id="Phobius"/>
    </source>
</evidence>
<dbReference type="GO" id="GO:0005886">
    <property type="term" value="C:plasma membrane"/>
    <property type="evidence" value="ECO:0007669"/>
    <property type="project" value="TreeGrafter"/>
</dbReference>
<name>A0AA36CYC0_9BILA</name>
<evidence type="ECO:0000256" key="1">
    <source>
        <dbReference type="ARBA" id="ARBA00004141"/>
    </source>
</evidence>
<protein>
    <recommendedName>
        <fullName evidence="11">GP-PDE domain-containing protein</fullName>
    </recommendedName>
</protein>
<dbReference type="SUPFAM" id="SSF51695">
    <property type="entry name" value="PLC-like phosphodiesterases"/>
    <property type="match status" value="1"/>
</dbReference>
<keyword evidence="2 8" id="KW-0813">Transport</keyword>
<feature type="transmembrane region" description="Helical" evidence="10">
    <location>
        <begin position="466"/>
        <end position="486"/>
    </location>
</feature>
<dbReference type="GO" id="GO:0006580">
    <property type="term" value="P:ethanolamine metabolic process"/>
    <property type="evidence" value="ECO:0007669"/>
    <property type="project" value="TreeGrafter"/>
</dbReference>
<dbReference type="PROSITE" id="PS50007">
    <property type="entry name" value="PIPLC_X_DOMAIN"/>
    <property type="match status" value="1"/>
</dbReference>
<sequence length="631" mass="72240">MHSTWAVLLLFSGILNARALYLYSYTSIFLLSPLLLTGLYFLLRNKQCPREQAMAFFADFMVGGHRGSPWKEPENSIEAFLKCKDEGCQLVEFDIEVTKDGILVIMHDETTDRTTDKGWVVCERTLNELKELKLKFIPHGGGAVEYKGTVPTLAETVELCKSKSIKMLFDVKHFDENVIQTIALLFSKYSLYEVAIVSSFNPLVPYFIKRRDQKILTGYTWRRFCNSTKGECDLSSKYNSFLNAVFELFDELNHQLTSHFFLPVFLGVEMVLVNHHDLSQLLVYHARYHGLQVVAWTSNDPVEALWIREYLKIPFLTDSMDAINRAIKNVWREQFLEDRCCTKEEIHKEFFISSVPHILLNVVLIIYWYIGAVVLHQIEPKLRYKSLHESALFCFITTSTIGWGNIVPATYYGKCFIILYIMIGTPLTYVVLGNNGQFLVDLYWILKKSYATKKKGEIYGGEMPLVISYGLLLLHICLGALLYSLWVDHKSFFESFYLTFISITTIGYGDEIPATDRRWEFYVTMLYLAIGVIIVTMVVGSMQGLFQRMHNLGRNGISGSQAVEIWFGGRAMRVGELVHIVAEHFSVEPAKLRHVLKDLDEILEAATAETESIDGDTSPLMEGHPEHQLTV</sequence>
<keyword evidence="7 8" id="KW-0407">Ion channel</keyword>
<dbReference type="InterPro" id="IPR013099">
    <property type="entry name" value="K_chnl_dom"/>
</dbReference>
<feature type="transmembrane region" description="Helical" evidence="10">
    <location>
        <begin position="492"/>
        <end position="509"/>
    </location>
</feature>
<dbReference type="Pfam" id="PF03009">
    <property type="entry name" value="GDPD"/>
    <property type="match status" value="1"/>
</dbReference>
<dbReference type="Gene3D" id="3.20.20.190">
    <property type="entry name" value="Phosphatidylinositol (PI) phosphodiesterase"/>
    <property type="match status" value="1"/>
</dbReference>
<dbReference type="GO" id="GO:0070291">
    <property type="term" value="P:N-acylethanolamine metabolic process"/>
    <property type="evidence" value="ECO:0007669"/>
    <property type="project" value="TreeGrafter"/>
</dbReference>
<evidence type="ECO:0000256" key="3">
    <source>
        <dbReference type="ARBA" id="ARBA00022692"/>
    </source>
</evidence>
<dbReference type="InterPro" id="IPR017946">
    <property type="entry name" value="PLC-like_Pdiesterase_TIM-brl"/>
</dbReference>
<evidence type="ECO:0000259" key="11">
    <source>
        <dbReference type="PROSITE" id="PS51704"/>
    </source>
</evidence>
<dbReference type="EMBL" id="CATQJA010002651">
    <property type="protein sequence ID" value="CAJ0577617.1"/>
    <property type="molecule type" value="Genomic_DNA"/>
</dbReference>
<proteinExistence type="inferred from homology"/>
<dbReference type="InterPro" id="IPR030395">
    <property type="entry name" value="GP_PDE_dom"/>
</dbReference>
<feature type="transmembrane region" description="Helical" evidence="10">
    <location>
        <begin position="417"/>
        <end position="446"/>
    </location>
</feature>
<evidence type="ECO:0000256" key="7">
    <source>
        <dbReference type="ARBA" id="ARBA00023303"/>
    </source>
</evidence>
<dbReference type="Proteomes" id="UP001177023">
    <property type="component" value="Unassembled WGS sequence"/>
</dbReference>
<evidence type="ECO:0000256" key="2">
    <source>
        <dbReference type="ARBA" id="ARBA00022448"/>
    </source>
</evidence>
<dbReference type="PANTHER" id="PTHR46320:SF1">
    <property type="entry name" value="GLYCEROPHOSPHODIESTER PHOSPHODIESTERASE 1"/>
    <property type="match status" value="1"/>
</dbReference>
<feature type="non-terminal residue" evidence="12">
    <location>
        <position position="1"/>
    </location>
</feature>
<feature type="region of interest" description="Disordered" evidence="9">
    <location>
        <begin position="610"/>
        <end position="631"/>
    </location>
</feature>